<keyword evidence="4" id="KW-0732">Signal</keyword>
<feature type="domain" description="Fe/B12 periplasmic-binding" evidence="5">
    <location>
        <begin position="1"/>
        <end position="145"/>
    </location>
</feature>
<comment type="similarity">
    <text evidence="2">Belongs to the bacterial solute-binding protein 8 family.</text>
</comment>
<dbReference type="PATRIC" id="fig|1125779.3.peg.962"/>
<sequence length="145" mass="15164">MGDVDTLLALGITPGMIASWGAQDVPGTTGVGPWAEDALGPARPEILSDTASGIFSDASEKIAGVNPTRIVAVNHSIDGDTAQLLQNIAPTTLKPDGATNWQIPWRDQVKQIAAGVDRADEADSLISEAEESFDSFQKKHPETAG</sequence>
<evidence type="ECO:0000313" key="6">
    <source>
        <dbReference type="EMBL" id="EPD69828.1"/>
    </source>
</evidence>
<dbReference type="Proteomes" id="UP000014408">
    <property type="component" value="Unassembled WGS sequence"/>
</dbReference>
<proteinExistence type="inferred from homology"/>
<comment type="subcellular location">
    <subcellularLocation>
        <location evidence="1">Cell envelope</location>
    </subcellularLocation>
</comment>
<name>S2YZN1_9CORY</name>
<evidence type="ECO:0000259" key="5">
    <source>
        <dbReference type="PROSITE" id="PS50983"/>
    </source>
</evidence>
<dbReference type="Pfam" id="PF01497">
    <property type="entry name" value="Peripla_BP_2"/>
    <property type="match status" value="1"/>
</dbReference>
<evidence type="ECO:0000256" key="4">
    <source>
        <dbReference type="ARBA" id="ARBA00022729"/>
    </source>
</evidence>
<organism evidence="6 7">
    <name type="scientific">Corynebacterium pyruviciproducens ATCC BAA-1742</name>
    <dbReference type="NCBI Taxonomy" id="1125779"/>
    <lineage>
        <taxon>Bacteria</taxon>
        <taxon>Bacillati</taxon>
        <taxon>Actinomycetota</taxon>
        <taxon>Actinomycetes</taxon>
        <taxon>Mycobacteriales</taxon>
        <taxon>Corynebacteriaceae</taxon>
        <taxon>Corynebacterium</taxon>
    </lineage>
</organism>
<accession>S2YZN1</accession>
<comment type="caution">
    <text evidence="6">The sequence shown here is derived from an EMBL/GenBank/DDBJ whole genome shotgun (WGS) entry which is preliminary data.</text>
</comment>
<dbReference type="HOGENOM" id="CLU_1783625_0_0_11"/>
<keyword evidence="3" id="KW-0813">Transport</keyword>
<dbReference type="AlphaFoldDB" id="S2YZN1"/>
<dbReference type="PANTHER" id="PTHR30532:SF24">
    <property type="entry name" value="FERRIC ENTEROBACTIN-BINDING PERIPLASMIC PROTEIN FEPB"/>
    <property type="match status" value="1"/>
</dbReference>
<protein>
    <recommendedName>
        <fullName evidence="5">Fe/B12 periplasmic-binding domain-containing protein</fullName>
    </recommendedName>
</protein>
<dbReference type="GO" id="GO:1901678">
    <property type="term" value="P:iron coordination entity transport"/>
    <property type="evidence" value="ECO:0007669"/>
    <property type="project" value="UniProtKB-ARBA"/>
</dbReference>
<dbReference type="GO" id="GO:0030288">
    <property type="term" value="C:outer membrane-bounded periplasmic space"/>
    <property type="evidence" value="ECO:0007669"/>
    <property type="project" value="TreeGrafter"/>
</dbReference>
<keyword evidence="7" id="KW-1185">Reference proteome</keyword>
<dbReference type="Gene3D" id="3.40.50.1980">
    <property type="entry name" value="Nitrogenase molybdenum iron protein domain"/>
    <property type="match status" value="1"/>
</dbReference>
<evidence type="ECO:0000256" key="2">
    <source>
        <dbReference type="ARBA" id="ARBA00008814"/>
    </source>
</evidence>
<dbReference type="EMBL" id="ATBY01000011">
    <property type="protein sequence ID" value="EPD69828.1"/>
    <property type="molecule type" value="Genomic_DNA"/>
</dbReference>
<dbReference type="InterPro" id="IPR002491">
    <property type="entry name" value="ABC_transptr_periplasmic_BD"/>
</dbReference>
<dbReference type="SUPFAM" id="SSF53807">
    <property type="entry name" value="Helical backbone' metal receptor"/>
    <property type="match status" value="1"/>
</dbReference>
<dbReference type="eggNOG" id="COG0614">
    <property type="taxonomic scope" value="Bacteria"/>
</dbReference>
<gene>
    <name evidence="6" type="ORF">HMPREF1219_00975</name>
</gene>
<dbReference type="InterPro" id="IPR051313">
    <property type="entry name" value="Bact_iron-sidero_bind"/>
</dbReference>
<evidence type="ECO:0000256" key="3">
    <source>
        <dbReference type="ARBA" id="ARBA00022448"/>
    </source>
</evidence>
<dbReference type="PANTHER" id="PTHR30532">
    <property type="entry name" value="IRON III DICITRATE-BINDING PERIPLASMIC PROTEIN"/>
    <property type="match status" value="1"/>
</dbReference>
<evidence type="ECO:0000256" key="1">
    <source>
        <dbReference type="ARBA" id="ARBA00004196"/>
    </source>
</evidence>
<evidence type="ECO:0000313" key="7">
    <source>
        <dbReference type="Proteomes" id="UP000014408"/>
    </source>
</evidence>
<reference evidence="6 7" key="1">
    <citation type="submission" date="2013-05" db="EMBL/GenBank/DDBJ databases">
        <title>The Genome Sequence of Corynebacterium pyruviciproducens 1773O (ATCC BAA-1742).</title>
        <authorList>
            <consortium name="The Broad Institute Genomics Platform"/>
            <person name="Earl A."/>
            <person name="Ward D."/>
            <person name="Feldgarden M."/>
            <person name="Gevers D."/>
            <person name="Tong J."/>
            <person name="Walker B."/>
            <person name="Young S."/>
            <person name="Zeng Q."/>
            <person name="Gargeya S."/>
            <person name="Fitzgerald M."/>
            <person name="Haas B."/>
            <person name="Abouelleil A."/>
            <person name="Allen A.W."/>
            <person name="Alvarado L."/>
            <person name="Arachchi H.M."/>
            <person name="Berlin A.M."/>
            <person name="Chapman S.B."/>
            <person name="Gainer-Dewar J."/>
            <person name="Goldberg J."/>
            <person name="Griggs A."/>
            <person name="Gujja S."/>
            <person name="Hansen M."/>
            <person name="Howarth C."/>
            <person name="Imamovic A."/>
            <person name="Ireland A."/>
            <person name="Larimer J."/>
            <person name="McCowan C."/>
            <person name="Murphy C."/>
            <person name="Pearson M."/>
            <person name="Poon T.W."/>
            <person name="Priest M."/>
            <person name="Roberts A."/>
            <person name="Saif S."/>
            <person name="Shea T."/>
            <person name="Sisk P."/>
            <person name="Sykes S."/>
            <person name="Wortman J."/>
            <person name="Nusbaum C."/>
            <person name="Birren B."/>
        </authorList>
    </citation>
    <scope>NUCLEOTIDE SEQUENCE [LARGE SCALE GENOMIC DNA]</scope>
    <source>
        <strain evidence="6 7">ATCC BAA-1742</strain>
    </source>
</reference>
<dbReference type="STRING" id="1125779.HMPREF1219_00975"/>
<dbReference type="PROSITE" id="PS50983">
    <property type="entry name" value="FE_B12_PBP"/>
    <property type="match status" value="1"/>
</dbReference>